<sequence length="455" mass="51681">MADNIKPKPESLQDNTIMTEDELKDMQDNGITPSDPKDKLNQFVRWRIQQYTLNKWKKTLSITFAEDFSQFITKEDFDVLKKTDIIALRDCLRENGVYVKKARLYPVAQALADVVKEDIPWPLDDEDSPQTKQRQPVQQLQQPIQQQAQYYSPQQTIQPQHIVPPENAAHLPSQPPNPPKNIAPILPLYDPNYRIPHQLSSPHKSNLSTIAPIESIALKATLSSTSAIKSLTPHDSGLSPLSTPEKNAFSDTNTAITKAGIKYPTHTTAPITPKATVTLSSTSLPAYCPSLQRRKTTPLPVYRSVSSSSPTYEPYKEPYLTVADLYMRYVPLSKLQTRNKTTRRITTVLPTMSMQDLYEKFHDKEKRVIPTPKSIAQGLTVQQQRHIKSIKHDTLPGICIDDVRRHTMLPVDLAVAVKTPTRFRTLASQQRRMGGKTRYRPMRIRLPLLLKIRLA</sequence>
<reference evidence="2" key="1">
    <citation type="submission" date="2021-03" db="EMBL/GenBank/DDBJ databases">
        <authorList>
            <person name="Tagirdzhanova G."/>
        </authorList>
    </citation>
    <scope>NUCLEOTIDE SEQUENCE</scope>
</reference>
<dbReference type="AlphaFoldDB" id="A0A8H3PJK4"/>
<proteinExistence type="predicted"/>
<gene>
    <name evidence="2" type="ORF">ALECFALPRED_009376</name>
</gene>
<comment type="caution">
    <text evidence="2">The sequence shown here is derived from an EMBL/GenBank/DDBJ whole genome shotgun (WGS) entry which is preliminary data.</text>
</comment>
<evidence type="ECO:0000313" key="3">
    <source>
        <dbReference type="Proteomes" id="UP000664203"/>
    </source>
</evidence>
<name>A0A8H3PJK4_9LECA</name>
<dbReference type="Proteomes" id="UP000664203">
    <property type="component" value="Unassembled WGS sequence"/>
</dbReference>
<evidence type="ECO:0000313" key="2">
    <source>
        <dbReference type="EMBL" id="CAF9941899.1"/>
    </source>
</evidence>
<evidence type="ECO:0000256" key="1">
    <source>
        <dbReference type="SAM" id="MobiDB-lite"/>
    </source>
</evidence>
<dbReference type="EMBL" id="CAJPDR010000697">
    <property type="protein sequence ID" value="CAF9941899.1"/>
    <property type="molecule type" value="Genomic_DNA"/>
</dbReference>
<dbReference type="OrthoDB" id="3596768at2759"/>
<feature type="region of interest" description="Disordered" evidence="1">
    <location>
        <begin position="120"/>
        <end position="154"/>
    </location>
</feature>
<protein>
    <submittedName>
        <fullName evidence="2">Uncharacterized protein</fullName>
    </submittedName>
</protein>
<organism evidence="2 3">
    <name type="scientific">Alectoria fallacina</name>
    <dbReference type="NCBI Taxonomy" id="1903189"/>
    <lineage>
        <taxon>Eukaryota</taxon>
        <taxon>Fungi</taxon>
        <taxon>Dikarya</taxon>
        <taxon>Ascomycota</taxon>
        <taxon>Pezizomycotina</taxon>
        <taxon>Lecanoromycetes</taxon>
        <taxon>OSLEUM clade</taxon>
        <taxon>Lecanoromycetidae</taxon>
        <taxon>Lecanorales</taxon>
        <taxon>Lecanorineae</taxon>
        <taxon>Parmeliaceae</taxon>
        <taxon>Alectoria</taxon>
    </lineage>
</organism>
<keyword evidence="3" id="KW-1185">Reference proteome</keyword>
<accession>A0A8H3PJK4</accession>
<feature type="compositionally biased region" description="Low complexity" evidence="1">
    <location>
        <begin position="130"/>
        <end position="154"/>
    </location>
</feature>